<evidence type="ECO:0000256" key="3">
    <source>
        <dbReference type="ARBA" id="ARBA00022737"/>
    </source>
</evidence>
<protein>
    <recommendedName>
        <fullName evidence="10">Zinc finger C2H2 LYAR-type domain-containing protein</fullName>
    </recommendedName>
</protein>
<dbReference type="FunFam" id="3.30.1490.490:FF:000001">
    <property type="entry name" value="cell growth-regulating nucleolar protein-like"/>
    <property type="match status" value="1"/>
</dbReference>
<evidence type="ECO:0000256" key="1">
    <source>
        <dbReference type="ARBA" id="ARBA00004123"/>
    </source>
</evidence>
<comment type="subcellular location">
    <subcellularLocation>
        <location evidence="1">Nucleus</location>
    </subcellularLocation>
</comment>
<keyword evidence="4 8" id="KW-0863">Zinc-finger</keyword>
<keyword evidence="5" id="KW-0862">Zinc</keyword>
<evidence type="ECO:0000256" key="2">
    <source>
        <dbReference type="ARBA" id="ARBA00022723"/>
    </source>
</evidence>
<dbReference type="Pfam" id="PF08790">
    <property type="entry name" value="zf-LYAR"/>
    <property type="match status" value="1"/>
</dbReference>
<dbReference type="PANTHER" id="PTHR13100">
    <property type="entry name" value="CELL GROWTH-REGULATING NUCLEOLAR PROTEIN LYAR"/>
    <property type="match status" value="1"/>
</dbReference>
<comment type="similarity">
    <text evidence="7">Belongs to the UPF0743 family.</text>
</comment>
<evidence type="ECO:0000256" key="7">
    <source>
        <dbReference type="ARBA" id="ARBA00061084"/>
    </source>
</evidence>
<organism evidence="11 12">
    <name type="scientific">Umbelopsis ramanniana AG</name>
    <dbReference type="NCBI Taxonomy" id="1314678"/>
    <lineage>
        <taxon>Eukaryota</taxon>
        <taxon>Fungi</taxon>
        <taxon>Fungi incertae sedis</taxon>
        <taxon>Mucoromycota</taxon>
        <taxon>Mucoromycotina</taxon>
        <taxon>Umbelopsidomycetes</taxon>
        <taxon>Umbelopsidales</taxon>
        <taxon>Umbelopsidaceae</taxon>
        <taxon>Umbelopsis</taxon>
    </lineage>
</organism>
<feature type="compositionally biased region" description="Basic and acidic residues" evidence="9">
    <location>
        <begin position="95"/>
        <end position="107"/>
    </location>
</feature>
<dbReference type="RefSeq" id="XP_051440435.1">
    <property type="nucleotide sequence ID" value="XM_051592395.1"/>
</dbReference>
<evidence type="ECO:0000256" key="8">
    <source>
        <dbReference type="PROSITE-ProRule" id="PRU01145"/>
    </source>
</evidence>
<sequence>MVSFQCDACCDVVKKPKLDQHRQRCWATFTCIDCSTTFQNNDYKSHTSCISEAEKYEKSVYKGPKKGQNGNGNNQKNSSQTVKPASQPQSIIAEIQDKKKEPSADKKKDKKRKKEESSSSSSSSSSESEEEEEKPKKKKKLTVWSDKELSEDLGDNILLAIPAVVAKVGL</sequence>
<keyword evidence="2" id="KW-0479">Metal-binding</keyword>
<proteinExistence type="inferred from homology"/>
<keyword evidence="6" id="KW-0539">Nucleus</keyword>
<feature type="compositionally biased region" description="Low complexity" evidence="9">
    <location>
        <begin position="66"/>
        <end position="80"/>
    </location>
</feature>
<dbReference type="GO" id="GO:0008270">
    <property type="term" value="F:zinc ion binding"/>
    <property type="evidence" value="ECO:0007669"/>
    <property type="project" value="UniProtKB-KW"/>
</dbReference>
<gene>
    <name evidence="11" type="ORF">K450DRAFT_261996</name>
</gene>
<evidence type="ECO:0000256" key="4">
    <source>
        <dbReference type="ARBA" id="ARBA00022771"/>
    </source>
</evidence>
<feature type="compositionally biased region" description="Polar residues" evidence="9">
    <location>
        <begin position="81"/>
        <end position="90"/>
    </location>
</feature>
<dbReference type="GeneID" id="75917738"/>
<dbReference type="GO" id="GO:0006364">
    <property type="term" value="P:rRNA processing"/>
    <property type="evidence" value="ECO:0007669"/>
    <property type="project" value="TreeGrafter"/>
</dbReference>
<name>A0AAD5HAE5_UMBRA</name>
<accession>A0AAD5HAE5</accession>
<dbReference type="EMBL" id="MU620982">
    <property type="protein sequence ID" value="KAI8575431.1"/>
    <property type="molecule type" value="Genomic_DNA"/>
</dbReference>
<keyword evidence="12" id="KW-1185">Reference proteome</keyword>
<feature type="domain" description="Zinc finger C2H2 LYAR-type" evidence="10">
    <location>
        <begin position="29"/>
        <end position="56"/>
    </location>
</feature>
<dbReference type="PANTHER" id="PTHR13100:SF10">
    <property type="entry name" value="CELL GROWTH-REGULATING NUCLEOLAR PROTEIN"/>
    <property type="match status" value="1"/>
</dbReference>
<evidence type="ECO:0000256" key="5">
    <source>
        <dbReference type="ARBA" id="ARBA00022833"/>
    </source>
</evidence>
<dbReference type="InterPro" id="IPR014898">
    <property type="entry name" value="Znf_C2H2_LYAR"/>
</dbReference>
<keyword evidence="3" id="KW-0677">Repeat</keyword>
<comment type="caution">
    <text evidence="11">The sequence shown here is derived from an EMBL/GenBank/DDBJ whole genome shotgun (WGS) entry which is preliminary data.</text>
</comment>
<evidence type="ECO:0000313" key="12">
    <source>
        <dbReference type="Proteomes" id="UP001206595"/>
    </source>
</evidence>
<reference evidence="11" key="2">
    <citation type="journal article" date="2022" name="Proc. Natl. Acad. Sci. U.S.A.">
        <title>Diploid-dominant life cycles characterize the early evolution of Fungi.</title>
        <authorList>
            <person name="Amses K.R."/>
            <person name="Simmons D.R."/>
            <person name="Longcore J.E."/>
            <person name="Mondo S.J."/>
            <person name="Seto K."/>
            <person name="Jeronimo G.H."/>
            <person name="Bonds A.E."/>
            <person name="Quandt C.A."/>
            <person name="Davis W.J."/>
            <person name="Chang Y."/>
            <person name="Federici B.A."/>
            <person name="Kuo A."/>
            <person name="LaButti K."/>
            <person name="Pangilinan J."/>
            <person name="Andreopoulos W."/>
            <person name="Tritt A."/>
            <person name="Riley R."/>
            <person name="Hundley H."/>
            <person name="Johnson J."/>
            <person name="Lipzen A."/>
            <person name="Barry K."/>
            <person name="Lang B.F."/>
            <person name="Cuomo C.A."/>
            <person name="Buchler N.E."/>
            <person name="Grigoriev I.V."/>
            <person name="Spatafora J.W."/>
            <person name="Stajich J.E."/>
            <person name="James T.Y."/>
        </authorList>
    </citation>
    <scope>NUCLEOTIDE SEQUENCE</scope>
    <source>
        <strain evidence="11">AG</strain>
    </source>
</reference>
<dbReference type="Gene3D" id="3.30.1490.490">
    <property type="match status" value="1"/>
</dbReference>
<dbReference type="GO" id="GO:0003677">
    <property type="term" value="F:DNA binding"/>
    <property type="evidence" value="ECO:0007669"/>
    <property type="project" value="InterPro"/>
</dbReference>
<feature type="region of interest" description="Disordered" evidence="9">
    <location>
        <begin position="60"/>
        <end position="144"/>
    </location>
</feature>
<evidence type="ECO:0000256" key="6">
    <source>
        <dbReference type="ARBA" id="ARBA00023242"/>
    </source>
</evidence>
<dbReference type="GO" id="GO:0005730">
    <property type="term" value="C:nucleolus"/>
    <property type="evidence" value="ECO:0007669"/>
    <property type="project" value="TreeGrafter"/>
</dbReference>
<dbReference type="GO" id="GO:0000122">
    <property type="term" value="P:negative regulation of transcription by RNA polymerase II"/>
    <property type="evidence" value="ECO:0007669"/>
    <property type="project" value="TreeGrafter"/>
</dbReference>
<dbReference type="InterPro" id="IPR039999">
    <property type="entry name" value="LYAR"/>
</dbReference>
<dbReference type="AlphaFoldDB" id="A0AAD5HAE5"/>
<reference evidence="11" key="1">
    <citation type="submission" date="2021-06" db="EMBL/GenBank/DDBJ databases">
        <authorList>
            <consortium name="DOE Joint Genome Institute"/>
            <person name="Mondo S.J."/>
            <person name="Amses K.R."/>
            <person name="Simmons D.R."/>
            <person name="Longcore J.E."/>
            <person name="Seto K."/>
            <person name="Alves G.H."/>
            <person name="Bonds A.E."/>
            <person name="Quandt C.A."/>
            <person name="Davis W.J."/>
            <person name="Chang Y."/>
            <person name="Letcher P.M."/>
            <person name="Powell M.J."/>
            <person name="Kuo A."/>
            <person name="Labutti K."/>
            <person name="Pangilinan J."/>
            <person name="Andreopoulos W."/>
            <person name="Tritt A."/>
            <person name="Riley R."/>
            <person name="Hundley H."/>
            <person name="Johnson J."/>
            <person name="Lipzen A."/>
            <person name="Barry K."/>
            <person name="Berbee M.L."/>
            <person name="Buchler N.E."/>
            <person name="Grigoriev I.V."/>
            <person name="Spatafora J.W."/>
            <person name="Stajich J.E."/>
            <person name="James T.Y."/>
        </authorList>
    </citation>
    <scope>NUCLEOTIDE SEQUENCE</scope>
    <source>
        <strain evidence="11">AG</strain>
    </source>
</reference>
<dbReference type="InterPro" id="IPR036236">
    <property type="entry name" value="Znf_C2H2_sf"/>
</dbReference>
<evidence type="ECO:0000256" key="9">
    <source>
        <dbReference type="SAM" id="MobiDB-lite"/>
    </source>
</evidence>
<evidence type="ECO:0000259" key="10">
    <source>
        <dbReference type="Pfam" id="PF08790"/>
    </source>
</evidence>
<dbReference type="SUPFAM" id="SSF57667">
    <property type="entry name" value="beta-beta-alpha zinc fingers"/>
    <property type="match status" value="2"/>
</dbReference>
<dbReference type="PROSITE" id="PS51804">
    <property type="entry name" value="ZF_C2HC_LYAR"/>
    <property type="match status" value="1"/>
</dbReference>
<evidence type="ECO:0000313" key="11">
    <source>
        <dbReference type="EMBL" id="KAI8575431.1"/>
    </source>
</evidence>
<dbReference type="Proteomes" id="UP001206595">
    <property type="component" value="Unassembled WGS sequence"/>
</dbReference>